<evidence type="ECO:0000313" key="4">
    <source>
        <dbReference type="Proteomes" id="UP001319883"/>
    </source>
</evidence>
<dbReference type="Pfam" id="PF10095">
    <property type="entry name" value="DUF2333"/>
    <property type="match status" value="1"/>
</dbReference>
<feature type="compositionally biased region" description="Low complexity" evidence="1">
    <location>
        <begin position="366"/>
        <end position="393"/>
    </location>
</feature>
<feature type="compositionally biased region" description="Low complexity" evidence="1">
    <location>
        <begin position="332"/>
        <end position="349"/>
    </location>
</feature>
<proteinExistence type="predicted"/>
<keyword evidence="4" id="KW-1185">Reference proteome</keyword>
<dbReference type="Proteomes" id="UP001319883">
    <property type="component" value="Unassembled WGS sequence"/>
</dbReference>
<organism evidence="3 4">
    <name type="scientific">Modicisalibacter tunisiensis</name>
    <dbReference type="NCBI Taxonomy" id="390637"/>
    <lineage>
        <taxon>Bacteria</taxon>
        <taxon>Pseudomonadati</taxon>
        <taxon>Pseudomonadota</taxon>
        <taxon>Gammaproteobacteria</taxon>
        <taxon>Oceanospirillales</taxon>
        <taxon>Halomonadaceae</taxon>
        <taxon>Modicisalibacter</taxon>
    </lineage>
</organism>
<accession>A0ABS7X1X6</accession>
<feature type="region of interest" description="Disordered" evidence="1">
    <location>
        <begin position="323"/>
        <end position="393"/>
    </location>
</feature>
<comment type="caution">
    <text evidence="3">The sequence shown here is derived from an EMBL/GenBank/DDBJ whole genome shotgun (WGS) entry which is preliminary data.</text>
</comment>
<keyword evidence="2" id="KW-0472">Membrane</keyword>
<protein>
    <submittedName>
        <fullName evidence="3">DUF2333 family protein</fullName>
    </submittedName>
</protein>
<keyword evidence="2" id="KW-0812">Transmembrane</keyword>
<feature type="transmembrane region" description="Helical" evidence="2">
    <location>
        <begin position="21"/>
        <end position="44"/>
    </location>
</feature>
<evidence type="ECO:0000256" key="1">
    <source>
        <dbReference type="SAM" id="MobiDB-lite"/>
    </source>
</evidence>
<dbReference type="EMBL" id="JAGXFD010000001">
    <property type="protein sequence ID" value="MBZ9568906.1"/>
    <property type="molecule type" value="Genomic_DNA"/>
</dbReference>
<keyword evidence="2" id="KW-1133">Transmembrane helix</keyword>
<evidence type="ECO:0000313" key="3">
    <source>
        <dbReference type="EMBL" id="MBZ9568906.1"/>
    </source>
</evidence>
<dbReference type="RefSeq" id="WP_224421326.1">
    <property type="nucleotide sequence ID" value="NZ_JAGXFD010000001.1"/>
</dbReference>
<gene>
    <name evidence="3" type="ORF">KGQ91_14630</name>
</gene>
<reference evidence="3 4" key="1">
    <citation type="submission" date="2021-05" db="EMBL/GenBank/DDBJ databases">
        <title>Petroleum and Energy Research Collection (APPE): ex situ preservation of microbial diversity associated with the oil industry and exploitation of its biotechnological potential.</title>
        <authorList>
            <person name="Paixao C.T.M."/>
            <person name="Gomes M.B."/>
            <person name="Oliveira V.M."/>
        </authorList>
    </citation>
    <scope>NUCLEOTIDE SEQUENCE [LARGE SCALE GENOMIC DNA]</scope>
    <source>
        <strain evidence="3 4">LIT2</strain>
    </source>
</reference>
<sequence>MALSRNRKRRAEVLERPEYGWIWKPLLTLVIVYLVVCLGLGIWWSQRPGDIVTADAADTPSPVRGLATVTALEGVVETLLDKPGGLLSNDVFPPGLWLDNMPSWEGGVLDQARVMAAALPDLSGQTPAALEDAQAALNADRGDWLYPGAERRYAKAVGALQGYQDALAQSTVSGFVGDGKPLAAWLNASARHFQRQTQHLLANVDDPDALRELGVSDAELPEATPWFRIDNVFYTARGEAWAFTQLLRATRRDYADLIASADAGELWERLIAELELAQRRVWSPVILNGSGFGLFANHSLVLANHTQAVAELARSLAARVQDVTVSRPEPSPAKAADQQTTDQPAAGQAVKGPDTPDAAKAQNGEAPAPSSAAPDAAGPEAATPEATGKTGAH</sequence>
<evidence type="ECO:0000256" key="2">
    <source>
        <dbReference type="SAM" id="Phobius"/>
    </source>
</evidence>
<dbReference type="InterPro" id="IPR016936">
    <property type="entry name" value="UCP029693"/>
</dbReference>
<name>A0ABS7X1X6_9GAMM</name>